<reference evidence="1" key="1">
    <citation type="submission" date="2022-08" db="EMBL/GenBank/DDBJ databases">
        <title>Genome Sequence of Pycnoporus sanguineus.</title>
        <authorList>
            <person name="Buettner E."/>
        </authorList>
    </citation>
    <scope>NUCLEOTIDE SEQUENCE</scope>
    <source>
        <strain evidence="1">CG-C14</strain>
    </source>
</reference>
<organism evidence="1 2">
    <name type="scientific">Trametes sanguinea</name>
    <dbReference type="NCBI Taxonomy" id="158606"/>
    <lineage>
        <taxon>Eukaryota</taxon>
        <taxon>Fungi</taxon>
        <taxon>Dikarya</taxon>
        <taxon>Basidiomycota</taxon>
        <taxon>Agaricomycotina</taxon>
        <taxon>Agaricomycetes</taxon>
        <taxon>Polyporales</taxon>
        <taxon>Polyporaceae</taxon>
        <taxon>Trametes</taxon>
    </lineage>
</organism>
<accession>A0ACC1P2G9</accession>
<sequence length="135" mass="14582">MPGRLRVGRDPSRSSRSTPDTSYHSPCRPTVTRPCPAPLTHTTKTATRIRLPRTTGLPLPSTAPPTILAGPISSPTRLRIPIGTPPPRPYTIRIPPPPWSPTTPSAPPLAEPTTCRTSRPRTLDTTRPRVKAPAP</sequence>
<evidence type="ECO:0000313" key="1">
    <source>
        <dbReference type="EMBL" id="KAJ2984758.1"/>
    </source>
</evidence>
<gene>
    <name evidence="1" type="ORF">NUW54_g10391</name>
</gene>
<proteinExistence type="predicted"/>
<keyword evidence="2" id="KW-1185">Reference proteome</keyword>
<evidence type="ECO:0000313" key="2">
    <source>
        <dbReference type="Proteomes" id="UP001144978"/>
    </source>
</evidence>
<protein>
    <submittedName>
        <fullName evidence="1">Uncharacterized protein</fullName>
    </submittedName>
</protein>
<comment type="caution">
    <text evidence="1">The sequence shown here is derived from an EMBL/GenBank/DDBJ whole genome shotgun (WGS) entry which is preliminary data.</text>
</comment>
<dbReference type="Proteomes" id="UP001144978">
    <property type="component" value="Unassembled WGS sequence"/>
</dbReference>
<name>A0ACC1P2G9_9APHY</name>
<dbReference type="EMBL" id="JANSHE010003733">
    <property type="protein sequence ID" value="KAJ2984758.1"/>
    <property type="molecule type" value="Genomic_DNA"/>
</dbReference>